<keyword evidence="3" id="KW-0804">Transcription</keyword>
<dbReference type="RefSeq" id="WP_013572722.1">
    <property type="nucleotide sequence ID" value="NC_015057.1"/>
</dbReference>
<dbReference type="Gene3D" id="1.20.120.530">
    <property type="entry name" value="GntR ligand-binding domain-like"/>
    <property type="match status" value="1"/>
</dbReference>
<dbReference type="SMART" id="SM00895">
    <property type="entry name" value="FCD"/>
    <property type="match status" value="1"/>
</dbReference>
<accession>E8X5S6</accession>
<evidence type="ECO:0000256" key="4">
    <source>
        <dbReference type="SAM" id="MobiDB-lite"/>
    </source>
</evidence>
<dbReference type="InterPro" id="IPR008920">
    <property type="entry name" value="TF_FadR/GntR_C"/>
</dbReference>
<dbReference type="Gene3D" id="1.10.10.10">
    <property type="entry name" value="Winged helix-like DNA-binding domain superfamily/Winged helix DNA-binding domain"/>
    <property type="match status" value="1"/>
</dbReference>
<evidence type="ECO:0000256" key="1">
    <source>
        <dbReference type="ARBA" id="ARBA00023015"/>
    </source>
</evidence>
<geneLocation type="plasmid" evidence="6 7">
    <name>pACIX901</name>
</geneLocation>
<keyword evidence="7" id="KW-1185">Reference proteome</keyword>
<dbReference type="PANTHER" id="PTHR43537">
    <property type="entry name" value="TRANSCRIPTIONAL REGULATOR, GNTR FAMILY"/>
    <property type="match status" value="1"/>
</dbReference>
<keyword evidence="1" id="KW-0805">Transcription regulation</keyword>
<dbReference type="Proteomes" id="UP000000343">
    <property type="component" value="Plasmid pACIX901"/>
</dbReference>
<dbReference type="Pfam" id="PF07729">
    <property type="entry name" value="FCD"/>
    <property type="match status" value="1"/>
</dbReference>
<dbReference type="KEGG" id="acm:AciX9_4014"/>
<dbReference type="SUPFAM" id="SSF46785">
    <property type="entry name" value="Winged helix' DNA-binding domain"/>
    <property type="match status" value="1"/>
</dbReference>
<dbReference type="GO" id="GO:0003700">
    <property type="term" value="F:DNA-binding transcription factor activity"/>
    <property type="evidence" value="ECO:0007669"/>
    <property type="project" value="InterPro"/>
</dbReference>
<evidence type="ECO:0000313" key="6">
    <source>
        <dbReference type="EMBL" id="ADW70810.1"/>
    </source>
</evidence>
<dbReference type="SUPFAM" id="SSF48008">
    <property type="entry name" value="GntR ligand-binding domain-like"/>
    <property type="match status" value="1"/>
</dbReference>
<dbReference type="GO" id="GO:0003677">
    <property type="term" value="F:DNA binding"/>
    <property type="evidence" value="ECO:0007669"/>
    <property type="project" value="UniProtKB-KW"/>
</dbReference>
<dbReference type="InterPro" id="IPR036388">
    <property type="entry name" value="WH-like_DNA-bd_sf"/>
</dbReference>
<dbReference type="PRINTS" id="PR00035">
    <property type="entry name" value="HTHGNTR"/>
</dbReference>
<evidence type="ECO:0000313" key="7">
    <source>
        <dbReference type="Proteomes" id="UP000000343"/>
    </source>
</evidence>
<name>E8X5S6_GRATM</name>
<feature type="domain" description="HTH gntR-type" evidence="5">
    <location>
        <begin position="9"/>
        <end position="76"/>
    </location>
</feature>
<dbReference type="PROSITE" id="PS50949">
    <property type="entry name" value="HTH_GNTR"/>
    <property type="match status" value="1"/>
</dbReference>
<organism evidence="7">
    <name type="scientific">Granulicella tundricola (strain ATCC BAA-1859 / DSM 23138 / MP5ACTX9)</name>
    <dbReference type="NCBI Taxonomy" id="1198114"/>
    <lineage>
        <taxon>Bacteria</taxon>
        <taxon>Pseudomonadati</taxon>
        <taxon>Acidobacteriota</taxon>
        <taxon>Terriglobia</taxon>
        <taxon>Terriglobales</taxon>
        <taxon>Acidobacteriaceae</taxon>
        <taxon>Granulicella</taxon>
    </lineage>
</organism>
<dbReference type="Pfam" id="PF00392">
    <property type="entry name" value="GntR"/>
    <property type="match status" value="1"/>
</dbReference>
<dbReference type="InterPro" id="IPR011711">
    <property type="entry name" value="GntR_C"/>
</dbReference>
<feature type="region of interest" description="Disordered" evidence="4">
    <location>
        <begin position="210"/>
        <end position="232"/>
    </location>
</feature>
<gene>
    <name evidence="6" type="ordered locus">AciX9_4014</name>
</gene>
<proteinExistence type="predicted"/>
<dbReference type="InterPro" id="IPR036390">
    <property type="entry name" value="WH_DNA-bd_sf"/>
</dbReference>
<dbReference type="InterPro" id="IPR000524">
    <property type="entry name" value="Tscrpt_reg_HTH_GntR"/>
</dbReference>
<reference evidence="7" key="1">
    <citation type="submission" date="2011-01" db="EMBL/GenBank/DDBJ databases">
        <title>Complete sequence of plasmid1 of Acidobacterium sp. MP5ACTX9.</title>
        <authorList>
            <consortium name="US DOE Joint Genome Institute"/>
            <person name="Lucas S."/>
            <person name="Copeland A."/>
            <person name="Lapidus A."/>
            <person name="Cheng J.-F."/>
            <person name="Goodwin L."/>
            <person name="Pitluck S."/>
            <person name="Teshima H."/>
            <person name="Detter J.C."/>
            <person name="Han C."/>
            <person name="Tapia R."/>
            <person name="Land M."/>
            <person name="Hauser L."/>
            <person name="Kyrpides N."/>
            <person name="Ivanova N."/>
            <person name="Ovchinnikova G."/>
            <person name="Pagani I."/>
            <person name="Rawat S.R."/>
            <person name="Mannisto M."/>
            <person name="Haggblom M.M."/>
            <person name="Woyke T."/>
        </authorList>
    </citation>
    <scope>NUCLEOTIDE SEQUENCE [LARGE SCALE GENOMIC DNA]</scope>
    <source>
        <strain evidence="7">MP5ACTX9</strain>
        <plasmid evidence="7">Plasmid pACIX901</plasmid>
    </source>
</reference>
<keyword evidence="6" id="KW-0614">Plasmid</keyword>
<dbReference type="EMBL" id="CP002481">
    <property type="protein sequence ID" value="ADW70810.1"/>
    <property type="molecule type" value="Genomic_DNA"/>
</dbReference>
<keyword evidence="2" id="KW-0238">DNA-binding</keyword>
<protein>
    <submittedName>
        <fullName evidence="6">Transcriptional regulator, GntR family</fullName>
    </submittedName>
</protein>
<dbReference type="PANTHER" id="PTHR43537:SF5">
    <property type="entry name" value="UXU OPERON TRANSCRIPTIONAL REGULATOR"/>
    <property type="match status" value="1"/>
</dbReference>
<dbReference type="HOGENOM" id="CLU_017584_5_1_0"/>
<dbReference type="SMART" id="SM00345">
    <property type="entry name" value="HTH_GNTR"/>
    <property type="match status" value="1"/>
</dbReference>
<sequence length="232" mass="26110">MVEKLDPLPNLTELAYLSIKRSMLEGKVEWHQRLTEDMLASQLGISKSPVREALNTLQGEGLIRIESRRGAYLRQFTAQDVNDLYDLRGVLEAHAVAKAKVTPELLQALWQSVDDMKQGLQSHDKVKHIEEDNRFHALIAQATGNEELGGTLRNVQNKIWLCRSKSYDLSSSTAPAAHAAIVEALESGDKKKAQRCMRDHIETVRKRLVKRIDEESRPGAKDKGKDYGDKKG</sequence>
<evidence type="ECO:0000256" key="2">
    <source>
        <dbReference type="ARBA" id="ARBA00023125"/>
    </source>
</evidence>
<evidence type="ECO:0000259" key="5">
    <source>
        <dbReference type="PROSITE" id="PS50949"/>
    </source>
</evidence>
<evidence type="ECO:0000256" key="3">
    <source>
        <dbReference type="ARBA" id="ARBA00023163"/>
    </source>
</evidence>
<dbReference type="AlphaFoldDB" id="E8X5S6"/>